<organism evidence="4 5">
    <name type="scientific">Cephalotus follicularis</name>
    <name type="common">Albany pitcher plant</name>
    <dbReference type="NCBI Taxonomy" id="3775"/>
    <lineage>
        <taxon>Eukaryota</taxon>
        <taxon>Viridiplantae</taxon>
        <taxon>Streptophyta</taxon>
        <taxon>Embryophyta</taxon>
        <taxon>Tracheophyta</taxon>
        <taxon>Spermatophyta</taxon>
        <taxon>Magnoliopsida</taxon>
        <taxon>eudicotyledons</taxon>
        <taxon>Gunneridae</taxon>
        <taxon>Pentapetalae</taxon>
        <taxon>rosids</taxon>
        <taxon>fabids</taxon>
        <taxon>Oxalidales</taxon>
        <taxon>Cephalotaceae</taxon>
        <taxon>Cephalotus</taxon>
    </lineage>
</organism>
<gene>
    <name evidence="4" type="ORF">CFOL_v3_27946</name>
</gene>
<dbReference type="PANTHER" id="PTHR23405">
    <property type="entry name" value="MAINTENANCE OF KILLER 16 MAK16 PROTEIN-RELATED"/>
    <property type="match status" value="1"/>
</dbReference>
<dbReference type="GO" id="GO:0005730">
    <property type="term" value="C:nucleolus"/>
    <property type="evidence" value="ECO:0007669"/>
    <property type="project" value="TreeGrafter"/>
</dbReference>
<dbReference type="AlphaFoldDB" id="A0A1Q3CWE7"/>
<reference evidence="5" key="1">
    <citation type="submission" date="2016-04" db="EMBL/GenBank/DDBJ databases">
        <title>Cephalotus genome sequencing.</title>
        <authorList>
            <person name="Fukushima K."/>
            <person name="Hasebe M."/>
            <person name="Fang X."/>
        </authorList>
    </citation>
    <scope>NUCLEOTIDE SEQUENCE [LARGE SCALE GENOMIC DNA]</scope>
    <source>
        <strain evidence="5">cv. St1</strain>
    </source>
</reference>
<feature type="domain" description="Ribosomal eL28/Mak16" evidence="3">
    <location>
        <begin position="8"/>
        <end position="96"/>
    </location>
</feature>
<keyword evidence="2" id="KW-0539">Nucleus</keyword>
<dbReference type="GO" id="GO:0000470">
    <property type="term" value="P:maturation of LSU-rRNA"/>
    <property type="evidence" value="ECO:0007669"/>
    <property type="project" value="TreeGrafter"/>
</dbReference>
<evidence type="ECO:0000313" key="4">
    <source>
        <dbReference type="EMBL" id="GAV84502.1"/>
    </source>
</evidence>
<dbReference type="OrthoDB" id="10251342at2759"/>
<evidence type="ECO:0000259" key="3">
    <source>
        <dbReference type="Pfam" id="PF01778"/>
    </source>
</evidence>
<sequence length="108" mass="12818">WFCRIETGIFCRNPYNLTGICNRSSFPPANSRYATIRDNDVFYLYVITIERDLKLGKSKVALRYEKALEIIDKHLIYWPKFLVHKTKQHLTKMTQMRIGTMNLAMKTK</sequence>
<dbReference type="PANTHER" id="PTHR23405:SF4">
    <property type="entry name" value="PROTEIN MAK16 HOMOLOG"/>
    <property type="match status" value="1"/>
</dbReference>
<dbReference type="Gene3D" id="3.30.390.110">
    <property type="match status" value="1"/>
</dbReference>
<comment type="caution">
    <text evidence="4">The sequence shown here is derived from an EMBL/GenBank/DDBJ whole genome shotgun (WGS) entry which is preliminary data.</text>
</comment>
<dbReference type="Proteomes" id="UP000187406">
    <property type="component" value="Unassembled WGS sequence"/>
</dbReference>
<dbReference type="EMBL" id="BDDD01003237">
    <property type="protein sequence ID" value="GAV84502.1"/>
    <property type="molecule type" value="Genomic_DNA"/>
</dbReference>
<evidence type="ECO:0000313" key="5">
    <source>
        <dbReference type="Proteomes" id="UP000187406"/>
    </source>
</evidence>
<comment type="subcellular location">
    <subcellularLocation>
        <location evidence="1">Nucleus</location>
    </subcellularLocation>
</comment>
<protein>
    <submittedName>
        <fullName evidence="4">Ribosomal_L28e domain-containing protein</fullName>
    </submittedName>
</protein>
<dbReference type="InterPro" id="IPR029004">
    <property type="entry name" value="Ribosomal_eL28/Mak16"/>
</dbReference>
<name>A0A1Q3CWE7_CEPFO</name>
<evidence type="ECO:0000256" key="1">
    <source>
        <dbReference type="ARBA" id="ARBA00004123"/>
    </source>
</evidence>
<feature type="non-terminal residue" evidence="4">
    <location>
        <position position="108"/>
    </location>
</feature>
<dbReference type="GO" id="GO:0000460">
    <property type="term" value="P:maturation of 5.8S rRNA"/>
    <property type="evidence" value="ECO:0007669"/>
    <property type="project" value="TreeGrafter"/>
</dbReference>
<keyword evidence="5" id="KW-1185">Reference proteome</keyword>
<dbReference type="STRING" id="3775.A0A1Q3CWE7"/>
<dbReference type="GO" id="GO:0030687">
    <property type="term" value="C:preribosome, large subunit precursor"/>
    <property type="evidence" value="ECO:0007669"/>
    <property type="project" value="TreeGrafter"/>
</dbReference>
<proteinExistence type="predicted"/>
<evidence type="ECO:0000256" key="2">
    <source>
        <dbReference type="ARBA" id="ARBA00023242"/>
    </source>
</evidence>
<accession>A0A1Q3CWE7</accession>
<dbReference type="Pfam" id="PF01778">
    <property type="entry name" value="Ribosomal_L28e"/>
    <property type="match status" value="1"/>
</dbReference>
<feature type="non-terminal residue" evidence="4">
    <location>
        <position position="1"/>
    </location>
</feature>
<dbReference type="InParanoid" id="A0A1Q3CWE7"/>